<feature type="transmembrane region" description="Helical" evidence="7">
    <location>
        <begin position="73"/>
        <end position="95"/>
    </location>
</feature>
<protein>
    <recommendedName>
        <fullName evidence="2">histidine kinase</fullName>
        <ecNumber evidence="2">2.7.13.3</ecNumber>
    </recommendedName>
</protein>
<evidence type="ECO:0000256" key="7">
    <source>
        <dbReference type="SAM" id="Phobius"/>
    </source>
</evidence>
<dbReference type="SUPFAM" id="SSF55874">
    <property type="entry name" value="ATPase domain of HSP90 chaperone/DNA topoisomerase II/histidine kinase"/>
    <property type="match status" value="1"/>
</dbReference>
<keyword evidence="5" id="KW-0418">Kinase</keyword>
<organism evidence="9">
    <name type="scientific">marine sediment metagenome</name>
    <dbReference type="NCBI Taxonomy" id="412755"/>
    <lineage>
        <taxon>unclassified sequences</taxon>
        <taxon>metagenomes</taxon>
        <taxon>ecological metagenomes</taxon>
    </lineage>
</organism>
<dbReference type="PANTHER" id="PTHR43711:SF26">
    <property type="entry name" value="SENSOR HISTIDINE KINASE RCSC"/>
    <property type="match status" value="1"/>
</dbReference>
<dbReference type="FunFam" id="1.10.287.130:FF:000001">
    <property type="entry name" value="Two-component sensor histidine kinase"/>
    <property type="match status" value="1"/>
</dbReference>
<accession>X0UUS9</accession>
<proteinExistence type="predicted"/>
<evidence type="ECO:0000256" key="6">
    <source>
        <dbReference type="ARBA" id="ARBA00023012"/>
    </source>
</evidence>
<keyword evidence="4" id="KW-0808">Transferase</keyword>
<dbReference type="Pfam" id="PF00512">
    <property type="entry name" value="HisKA"/>
    <property type="match status" value="1"/>
</dbReference>
<dbReference type="Gene3D" id="1.10.287.130">
    <property type="match status" value="1"/>
</dbReference>
<keyword evidence="6" id="KW-0902">Two-component regulatory system</keyword>
<dbReference type="SUPFAM" id="SSF47384">
    <property type="entry name" value="Homodimeric domain of signal transducing histidine kinase"/>
    <property type="match status" value="1"/>
</dbReference>
<dbReference type="InterPro" id="IPR036890">
    <property type="entry name" value="HATPase_C_sf"/>
</dbReference>
<gene>
    <name evidence="9" type="ORF">S01H1_40872</name>
</gene>
<dbReference type="InterPro" id="IPR036097">
    <property type="entry name" value="HisK_dim/P_sf"/>
</dbReference>
<keyword evidence="7" id="KW-0812">Transmembrane</keyword>
<dbReference type="InterPro" id="IPR005467">
    <property type="entry name" value="His_kinase_dom"/>
</dbReference>
<dbReference type="EC" id="2.7.13.3" evidence="2"/>
<evidence type="ECO:0000256" key="3">
    <source>
        <dbReference type="ARBA" id="ARBA00022553"/>
    </source>
</evidence>
<evidence type="ECO:0000256" key="4">
    <source>
        <dbReference type="ARBA" id="ARBA00022679"/>
    </source>
</evidence>
<dbReference type="PANTHER" id="PTHR43711">
    <property type="entry name" value="TWO-COMPONENT HISTIDINE KINASE"/>
    <property type="match status" value="1"/>
</dbReference>
<feature type="transmembrane region" description="Helical" evidence="7">
    <location>
        <begin position="12"/>
        <end position="34"/>
    </location>
</feature>
<evidence type="ECO:0000256" key="2">
    <source>
        <dbReference type="ARBA" id="ARBA00012438"/>
    </source>
</evidence>
<dbReference type="InterPro" id="IPR050736">
    <property type="entry name" value="Sensor_HK_Regulatory"/>
</dbReference>
<keyword evidence="3" id="KW-0597">Phosphoprotein</keyword>
<dbReference type="SMART" id="SM00388">
    <property type="entry name" value="HisKA"/>
    <property type="match status" value="1"/>
</dbReference>
<dbReference type="GO" id="GO:0000155">
    <property type="term" value="F:phosphorelay sensor kinase activity"/>
    <property type="evidence" value="ECO:0007669"/>
    <property type="project" value="InterPro"/>
</dbReference>
<keyword evidence="7" id="KW-0472">Membrane</keyword>
<dbReference type="PROSITE" id="PS50109">
    <property type="entry name" value="HIS_KIN"/>
    <property type="match status" value="1"/>
</dbReference>
<keyword evidence="7" id="KW-1133">Transmembrane helix</keyword>
<dbReference type="InterPro" id="IPR003661">
    <property type="entry name" value="HisK_dim/P_dom"/>
</dbReference>
<reference evidence="9" key="1">
    <citation type="journal article" date="2014" name="Front. Microbiol.">
        <title>High frequency of phylogenetically diverse reductive dehalogenase-homologous genes in deep subseafloor sedimentary metagenomes.</title>
        <authorList>
            <person name="Kawai M."/>
            <person name="Futagami T."/>
            <person name="Toyoda A."/>
            <person name="Takaki Y."/>
            <person name="Nishi S."/>
            <person name="Hori S."/>
            <person name="Arai W."/>
            <person name="Tsubouchi T."/>
            <person name="Morono Y."/>
            <person name="Uchiyama I."/>
            <person name="Ito T."/>
            <person name="Fujiyama A."/>
            <person name="Inagaki F."/>
            <person name="Takami H."/>
        </authorList>
    </citation>
    <scope>NUCLEOTIDE SEQUENCE</scope>
    <source>
        <strain evidence="9">Expedition CK06-06</strain>
    </source>
</reference>
<evidence type="ECO:0000256" key="5">
    <source>
        <dbReference type="ARBA" id="ARBA00022777"/>
    </source>
</evidence>
<comment type="caution">
    <text evidence="9">The sequence shown here is derived from an EMBL/GenBank/DDBJ whole genome shotgun (WGS) entry which is preliminary data.</text>
</comment>
<dbReference type="AlphaFoldDB" id="X0UUS9"/>
<evidence type="ECO:0000256" key="1">
    <source>
        <dbReference type="ARBA" id="ARBA00000085"/>
    </source>
</evidence>
<feature type="domain" description="Histidine kinase" evidence="8">
    <location>
        <begin position="128"/>
        <end position="267"/>
    </location>
</feature>
<sequence length="267" mass="28826">MWSFLVDAVTISLIVGADGGVLAPLMALLAYLLIGTIMLVPQPGTIWVIGTAALTFSLYAAGAPLIGTFDVSTATAVGIWAQMSVLFTAAGLLLIEGASHIRAAGDRQADALQAEIRASKMKTEFVSMVSHELRTPLTNISGFADTLHEFWHTLDPAEIDEFIDIIRTEAEHLGNLVDDVLAIPRLETGRLLIDVTDFALRPLAFRIANLIFPADGEKEASVQVSGNVILRADPNRVEQVLRNLLDNARKYGGDRVGIEAFERGDSF</sequence>
<feature type="transmembrane region" description="Helical" evidence="7">
    <location>
        <begin position="46"/>
        <end position="67"/>
    </location>
</feature>
<evidence type="ECO:0000259" key="8">
    <source>
        <dbReference type="PROSITE" id="PS50109"/>
    </source>
</evidence>
<evidence type="ECO:0000313" key="9">
    <source>
        <dbReference type="EMBL" id="GAG09465.1"/>
    </source>
</evidence>
<comment type="catalytic activity">
    <reaction evidence="1">
        <text>ATP + protein L-histidine = ADP + protein N-phospho-L-histidine.</text>
        <dbReference type="EC" id="2.7.13.3"/>
    </reaction>
</comment>
<dbReference type="Gene3D" id="3.30.565.10">
    <property type="entry name" value="Histidine kinase-like ATPase, C-terminal domain"/>
    <property type="match status" value="1"/>
</dbReference>
<dbReference type="CDD" id="cd00082">
    <property type="entry name" value="HisKA"/>
    <property type="match status" value="1"/>
</dbReference>
<dbReference type="EMBL" id="BARS01025896">
    <property type="protein sequence ID" value="GAG09465.1"/>
    <property type="molecule type" value="Genomic_DNA"/>
</dbReference>
<name>X0UUS9_9ZZZZ</name>
<feature type="non-terminal residue" evidence="9">
    <location>
        <position position="267"/>
    </location>
</feature>